<dbReference type="GO" id="GO:0004525">
    <property type="term" value="F:ribonuclease III activity"/>
    <property type="evidence" value="ECO:0007669"/>
    <property type="project" value="UniProtKB-UniRule"/>
</dbReference>
<dbReference type="InterPro" id="IPR036389">
    <property type="entry name" value="RNase_III_sf"/>
</dbReference>
<reference evidence="13 14" key="1">
    <citation type="journal article" date="2010" name="Stand. Genomic Sci.">
        <title>Complete genome sequence of Brachyspira murdochii type strain (56-150).</title>
        <authorList>
            <person name="Pati A."/>
            <person name="Sikorski J."/>
            <person name="Gronow S."/>
            <person name="Munk C."/>
            <person name="Lapidus A."/>
            <person name="Copeland A."/>
            <person name="Glavina Del Tio T."/>
            <person name="Nolan M."/>
            <person name="Lucas S."/>
            <person name="Chen F."/>
            <person name="Tice H."/>
            <person name="Cheng J.F."/>
            <person name="Han C."/>
            <person name="Detter J.C."/>
            <person name="Bruce D."/>
            <person name="Tapia R."/>
            <person name="Goodwin L."/>
            <person name="Pitluck S."/>
            <person name="Liolios K."/>
            <person name="Ivanova N."/>
            <person name="Mavromatis K."/>
            <person name="Mikhailova N."/>
            <person name="Chen A."/>
            <person name="Palaniappan K."/>
            <person name="Land M."/>
            <person name="Hauser L."/>
            <person name="Chang Y.J."/>
            <person name="Jeffries C.D."/>
            <person name="Spring S."/>
            <person name="Rohde M."/>
            <person name="Goker M."/>
            <person name="Bristow J."/>
            <person name="Eisen J.A."/>
            <person name="Markowitz V."/>
            <person name="Hugenholtz P."/>
            <person name="Kyrpides N.C."/>
            <person name="Klenk H.P."/>
        </authorList>
    </citation>
    <scope>NUCLEOTIDE SEQUENCE [LARGE SCALE GENOMIC DNA]</scope>
    <source>
        <strain evidence="14">ATCC 51284 / DSM 12563 / 56-150</strain>
    </source>
</reference>
<dbReference type="GO" id="GO:0005737">
    <property type="term" value="C:cytoplasm"/>
    <property type="evidence" value="ECO:0007669"/>
    <property type="project" value="UniProtKB-SubCell"/>
</dbReference>
<evidence type="ECO:0000256" key="8">
    <source>
        <dbReference type="ARBA" id="ARBA00022884"/>
    </source>
</evidence>
<keyword evidence="4 9" id="KW-0507">mRNA processing</keyword>
<dbReference type="InterPro" id="IPR011907">
    <property type="entry name" value="RNase_III"/>
</dbReference>
<proteinExistence type="inferred from homology"/>
<evidence type="ECO:0000256" key="6">
    <source>
        <dbReference type="ARBA" id="ARBA00022759"/>
    </source>
</evidence>
<keyword evidence="6 9" id="KW-0255">Endonuclease</keyword>
<dbReference type="AlphaFoldDB" id="D5U7S8"/>
<dbReference type="GO" id="GO:0010468">
    <property type="term" value="P:regulation of gene expression"/>
    <property type="evidence" value="ECO:0007669"/>
    <property type="project" value="TreeGrafter"/>
</dbReference>
<keyword evidence="7 9" id="KW-0378">Hydrolase</keyword>
<evidence type="ECO:0000259" key="11">
    <source>
        <dbReference type="PROSITE" id="PS50137"/>
    </source>
</evidence>
<organism evidence="13 14">
    <name type="scientific">Brachyspira murdochii (strain ATCC 51284 / DSM 12563 / 56-150)</name>
    <name type="common">Serpulina murdochii</name>
    <dbReference type="NCBI Taxonomy" id="526224"/>
    <lineage>
        <taxon>Bacteria</taxon>
        <taxon>Pseudomonadati</taxon>
        <taxon>Spirochaetota</taxon>
        <taxon>Spirochaetia</taxon>
        <taxon>Brachyspirales</taxon>
        <taxon>Brachyspiraceae</taxon>
        <taxon>Brachyspira</taxon>
    </lineage>
</organism>
<keyword evidence="9" id="KW-0479">Metal-binding</keyword>
<comment type="catalytic activity">
    <reaction evidence="1 9">
        <text>Endonucleolytic cleavage to 5'-phosphomonoester.</text>
        <dbReference type="EC" id="3.1.26.3"/>
    </reaction>
</comment>
<feature type="binding site" evidence="9">
    <location>
        <position position="51"/>
    </location>
    <ligand>
        <name>Mg(2+)</name>
        <dbReference type="ChEBI" id="CHEBI:18420"/>
    </ligand>
</feature>
<dbReference type="SUPFAM" id="SSF54768">
    <property type="entry name" value="dsRNA-binding domain-like"/>
    <property type="match status" value="1"/>
</dbReference>
<comment type="similarity">
    <text evidence="2">Belongs to the ribonuclease III family.</text>
</comment>
<dbReference type="InterPro" id="IPR014720">
    <property type="entry name" value="dsRBD_dom"/>
</dbReference>
<dbReference type="HOGENOM" id="CLU_000907_1_3_12"/>
<name>D5U7S8_BRAM5</name>
<feature type="binding site" evidence="9">
    <location>
        <position position="127"/>
    </location>
    <ligand>
        <name>Mg(2+)</name>
        <dbReference type="ChEBI" id="CHEBI:18420"/>
    </ligand>
</feature>
<dbReference type="GO" id="GO:0046872">
    <property type="term" value="F:metal ion binding"/>
    <property type="evidence" value="ECO:0007669"/>
    <property type="project" value="UniProtKB-KW"/>
</dbReference>
<evidence type="ECO:0000256" key="1">
    <source>
        <dbReference type="ARBA" id="ARBA00000109"/>
    </source>
</evidence>
<keyword evidence="9" id="KW-0699">rRNA-binding</keyword>
<keyword evidence="9" id="KW-0819">tRNA processing</keyword>
<comment type="function">
    <text evidence="9">Digests double-stranded RNA. Involved in the processing of primary rRNA transcript to yield the immediate precursors to the large and small rRNAs (23S and 16S). Processes some mRNAs, and tRNAs when they are encoded in the rRNA operon. Processes pre-crRNA and tracrRNA of type II CRISPR loci if present in the organism.</text>
</comment>
<keyword evidence="9" id="KW-0963">Cytoplasm</keyword>
<sequence length="246" mass="28542">MNIINIEEILNNCQEVIKYEFRNKSYLLEAITHRTYANESKKKMKYNQRLEFLGDSVLSLIISDYLFKKYNTSKEGLLSKVKSSLVSQKSLADISKELKLGDFILLGHGEEVSGGRYRDNMLEDLFEAIVGAIYLDSGINNAAQFVMKAYKNRLNNLDIENFDKDYKTIFQELIQKKHKTSPVYKSYEYHDENNHEMFKSEVYVNDKNFSSGIGKSKKEAETEAAKKALENIERVSRTIKKNKQNK</sequence>
<feature type="binding site" evidence="9">
    <location>
        <position position="124"/>
    </location>
    <ligand>
        <name>Mg(2+)</name>
        <dbReference type="ChEBI" id="CHEBI:18420"/>
    </ligand>
</feature>
<dbReference type="STRING" id="526224.Bmur_2807"/>
<accession>D5U7S8</accession>
<dbReference type="PANTHER" id="PTHR11207:SF0">
    <property type="entry name" value="RIBONUCLEASE 3"/>
    <property type="match status" value="1"/>
</dbReference>
<dbReference type="SUPFAM" id="SSF69065">
    <property type="entry name" value="RNase III domain-like"/>
    <property type="match status" value="1"/>
</dbReference>
<dbReference type="GO" id="GO:0006397">
    <property type="term" value="P:mRNA processing"/>
    <property type="evidence" value="ECO:0007669"/>
    <property type="project" value="UniProtKB-UniRule"/>
</dbReference>
<keyword evidence="10" id="KW-0175">Coiled coil</keyword>
<dbReference type="GO" id="GO:0003725">
    <property type="term" value="F:double-stranded RNA binding"/>
    <property type="evidence" value="ECO:0007669"/>
    <property type="project" value="TreeGrafter"/>
</dbReference>
<feature type="active site" evidence="9">
    <location>
        <position position="55"/>
    </location>
</feature>
<dbReference type="CDD" id="cd00593">
    <property type="entry name" value="RIBOc"/>
    <property type="match status" value="1"/>
</dbReference>
<dbReference type="PROSITE" id="PS00517">
    <property type="entry name" value="RNASE_3_1"/>
    <property type="match status" value="1"/>
</dbReference>
<evidence type="ECO:0000313" key="14">
    <source>
        <dbReference type="Proteomes" id="UP000001915"/>
    </source>
</evidence>
<evidence type="ECO:0000256" key="3">
    <source>
        <dbReference type="ARBA" id="ARBA00022552"/>
    </source>
</evidence>
<keyword evidence="5 9" id="KW-0540">Nuclease</keyword>
<comment type="subunit">
    <text evidence="9">Homodimer.</text>
</comment>
<dbReference type="NCBIfam" id="TIGR02191">
    <property type="entry name" value="RNaseIII"/>
    <property type="match status" value="1"/>
</dbReference>
<gene>
    <name evidence="9" type="primary">rnc</name>
    <name evidence="13" type="ordered locus">Bmur_2807</name>
</gene>
<keyword evidence="9" id="KW-0460">Magnesium</keyword>
<protein>
    <recommendedName>
        <fullName evidence="9">Ribonuclease 3</fullName>
        <ecNumber evidence="9">3.1.26.3</ecNumber>
    </recommendedName>
    <alternativeName>
        <fullName evidence="9">Ribonuclease III</fullName>
        <shortName evidence="9">RNase III</shortName>
    </alternativeName>
</protein>
<dbReference type="GO" id="GO:0006364">
    <property type="term" value="P:rRNA processing"/>
    <property type="evidence" value="ECO:0007669"/>
    <property type="project" value="UniProtKB-UniRule"/>
</dbReference>
<dbReference type="Gene3D" id="3.30.160.20">
    <property type="match status" value="1"/>
</dbReference>
<dbReference type="EMBL" id="CP001959">
    <property type="protein sequence ID" value="ADG72874.1"/>
    <property type="molecule type" value="Genomic_DNA"/>
</dbReference>
<dbReference type="KEGG" id="brm:Bmur_2807"/>
<feature type="domain" description="DRBM" evidence="11">
    <location>
        <begin position="165"/>
        <end position="234"/>
    </location>
</feature>
<dbReference type="SMART" id="SM00358">
    <property type="entry name" value="DSRM"/>
    <property type="match status" value="1"/>
</dbReference>
<dbReference type="SMART" id="SM00535">
    <property type="entry name" value="RIBOc"/>
    <property type="match status" value="1"/>
</dbReference>
<keyword evidence="8 9" id="KW-0694">RNA-binding</keyword>
<dbReference type="RefSeq" id="WP_013115210.1">
    <property type="nucleotide sequence ID" value="NC_014150.1"/>
</dbReference>
<evidence type="ECO:0000259" key="12">
    <source>
        <dbReference type="PROSITE" id="PS50142"/>
    </source>
</evidence>
<dbReference type="PROSITE" id="PS50142">
    <property type="entry name" value="RNASE_3_2"/>
    <property type="match status" value="1"/>
</dbReference>
<dbReference type="GO" id="GO:0019843">
    <property type="term" value="F:rRNA binding"/>
    <property type="evidence" value="ECO:0007669"/>
    <property type="project" value="UniProtKB-KW"/>
</dbReference>
<evidence type="ECO:0000256" key="10">
    <source>
        <dbReference type="SAM" id="Coils"/>
    </source>
</evidence>
<evidence type="ECO:0000256" key="7">
    <source>
        <dbReference type="ARBA" id="ARBA00022801"/>
    </source>
</evidence>
<dbReference type="CDD" id="cd10845">
    <property type="entry name" value="DSRM_RNAse_III_family"/>
    <property type="match status" value="1"/>
</dbReference>
<feature type="active site" evidence="9">
    <location>
        <position position="127"/>
    </location>
</feature>
<feature type="domain" description="RNase III" evidence="12">
    <location>
        <begin position="10"/>
        <end position="138"/>
    </location>
</feature>
<keyword evidence="3 9" id="KW-0698">rRNA processing</keyword>
<evidence type="ECO:0000256" key="4">
    <source>
        <dbReference type="ARBA" id="ARBA00022664"/>
    </source>
</evidence>
<dbReference type="eggNOG" id="COG0571">
    <property type="taxonomic scope" value="Bacteria"/>
</dbReference>
<dbReference type="Gene3D" id="1.10.1520.10">
    <property type="entry name" value="Ribonuclease III domain"/>
    <property type="match status" value="1"/>
</dbReference>
<comment type="cofactor">
    <cofactor evidence="9">
        <name>Mg(2+)</name>
        <dbReference type="ChEBI" id="CHEBI:18420"/>
    </cofactor>
</comment>
<evidence type="ECO:0000256" key="2">
    <source>
        <dbReference type="ARBA" id="ARBA00010183"/>
    </source>
</evidence>
<dbReference type="Proteomes" id="UP000001915">
    <property type="component" value="Chromosome"/>
</dbReference>
<dbReference type="Pfam" id="PF14622">
    <property type="entry name" value="Ribonucleas_3_3"/>
    <property type="match status" value="1"/>
</dbReference>
<dbReference type="InterPro" id="IPR000999">
    <property type="entry name" value="RNase_III_dom"/>
</dbReference>
<dbReference type="PANTHER" id="PTHR11207">
    <property type="entry name" value="RIBONUCLEASE III"/>
    <property type="match status" value="1"/>
</dbReference>
<feature type="coiled-coil region" evidence="10">
    <location>
        <begin position="215"/>
        <end position="245"/>
    </location>
</feature>
<dbReference type="GO" id="GO:0008033">
    <property type="term" value="P:tRNA processing"/>
    <property type="evidence" value="ECO:0007669"/>
    <property type="project" value="UniProtKB-KW"/>
</dbReference>
<evidence type="ECO:0000256" key="9">
    <source>
        <dbReference type="HAMAP-Rule" id="MF_00104"/>
    </source>
</evidence>
<comment type="subcellular location">
    <subcellularLocation>
        <location evidence="9">Cytoplasm</location>
    </subcellularLocation>
</comment>
<evidence type="ECO:0000313" key="13">
    <source>
        <dbReference type="EMBL" id="ADG72874.1"/>
    </source>
</evidence>
<evidence type="ECO:0000256" key="5">
    <source>
        <dbReference type="ARBA" id="ARBA00022722"/>
    </source>
</evidence>
<dbReference type="FunFam" id="1.10.1520.10:FF:000001">
    <property type="entry name" value="Ribonuclease 3"/>
    <property type="match status" value="1"/>
</dbReference>
<dbReference type="Pfam" id="PF00035">
    <property type="entry name" value="dsrm"/>
    <property type="match status" value="1"/>
</dbReference>
<dbReference type="EC" id="3.1.26.3" evidence="9"/>
<dbReference type="HAMAP" id="MF_00104">
    <property type="entry name" value="RNase_III"/>
    <property type="match status" value="1"/>
</dbReference>
<dbReference type="PROSITE" id="PS50137">
    <property type="entry name" value="DS_RBD"/>
    <property type="match status" value="1"/>
</dbReference>